<evidence type="ECO:0000256" key="4">
    <source>
        <dbReference type="ARBA" id="ARBA00022833"/>
    </source>
</evidence>
<evidence type="ECO:0000313" key="7">
    <source>
        <dbReference type="Proteomes" id="UP000073601"/>
    </source>
</evidence>
<accession>A0A128F1W1</accession>
<evidence type="ECO:0000256" key="3">
    <source>
        <dbReference type="ARBA" id="ARBA00022801"/>
    </source>
</evidence>
<dbReference type="PANTHER" id="PTHR15162:SF7">
    <property type="entry name" value="SUCCINYLGLUTAMATE DESUCCINYLASE"/>
    <property type="match status" value="1"/>
</dbReference>
<keyword evidence="3" id="KW-0378">Hydrolase</keyword>
<dbReference type="Gene3D" id="3.40.630.10">
    <property type="entry name" value="Zn peptidases"/>
    <property type="match status" value="1"/>
</dbReference>
<feature type="domain" description="Succinylglutamate desuccinylase/Aspartoacylase catalytic" evidence="5">
    <location>
        <begin position="48"/>
        <end position="194"/>
    </location>
</feature>
<dbReference type="OrthoDB" id="9782876at2"/>
<dbReference type="AlphaFoldDB" id="A0A128F1W1"/>
<sequence>MMLHDVSWPNDEDLRRGLVTWLDTLPGASWLTVPGQDSNRHRVVVTLLHGNEPSGVKALWHFVQNPPECAVTTHFCLANVKAARYDKPFTTRHFDDKPDMNRCFGKTGEDDSYGVAAEIMARITDLKPEAVVDLHNTSGSSPSFSVSIVDDEKHQQIASLFTERMLCTSVRLGALMEQTTDQSPIVTVECGGAADHAAHEVAQNGLHHFLTAENIFVNHGDFRPLDLLYHPVRVQLKKGLELCYHDRKVDDADLTLPLDIDRHNFGCMAADSMIGWLGEKGLDAMITNDGGGGHPIYALFYEHDGELRLKHASKLFMITTKHHIALSDCLFYMVVD</sequence>
<evidence type="ECO:0000256" key="1">
    <source>
        <dbReference type="ARBA" id="ARBA00001947"/>
    </source>
</evidence>
<evidence type="ECO:0000256" key="2">
    <source>
        <dbReference type="ARBA" id="ARBA00022723"/>
    </source>
</evidence>
<proteinExistence type="predicted"/>
<evidence type="ECO:0000313" key="6">
    <source>
        <dbReference type="EMBL" id="CZF80778.1"/>
    </source>
</evidence>
<dbReference type="GO" id="GO:0046872">
    <property type="term" value="F:metal ion binding"/>
    <property type="evidence" value="ECO:0007669"/>
    <property type="project" value="UniProtKB-KW"/>
</dbReference>
<dbReference type="GO" id="GO:0005829">
    <property type="term" value="C:cytosol"/>
    <property type="evidence" value="ECO:0007669"/>
    <property type="project" value="TreeGrafter"/>
</dbReference>
<evidence type="ECO:0000259" key="5">
    <source>
        <dbReference type="Pfam" id="PF24827"/>
    </source>
</evidence>
<dbReference type="SUPFAM" id="SSF53187">
    <property type="entry name" value="Zn-dependent exopeptidases"/>
    <property type="match status" value="1"/>
</dbReference>
<comment type="cofactor">
    <cofactor evidence="1">
        <name>Zn(2+)</name>
        <dbReference type="ChEBI" id="CHEBI:29105"/>
    </cofactor>
</comment>
<dbReference type="InterPro" id="IPR050178">
    <property type="entry name" value="AspA/AstE_fam"/>
</dbReference>
<keyword evidence="2" id="KW-0479">Metal-binding</keyword>
<dbReference type="Pfam" id="PF24827">
    <property type="entry name" value="AstE_AspA_cat"/>
    <property type="match status" value="1"/>
</dbReference>
<keyword evidence="4" id="KW-0862">Zinc</keyword>
<reference evidence="7" key="1">
    <citation type="submission" date="2016-02" db="EMBL/GenBank/DDBJ databases">
        <authorList>
            <person name="Rodrigo-Torres Lidia"/>
            <person name="Arahal R.David."/>
        </authorList>
    </citation>
    <scope>NUCLEOTIDE SEQUENCE [LARGE SCALE GENOMIC DNA]</scope>
    <source>
        <strain evidence="7">CECT 8713</strain>
    </source>
</reference>
<keyword evidence="7" id="KW-1185">Reference proteome</keyword>
<protein>
    <submittedName>
        <fullName evidence="6">Aspartoacylase</fullName>
    </submittedName>
</protein>
<name>A0A128F1W1_9GAMM</name>
<dbReference type="GO" id="GO:0016788">
    <property type="term" value="F:hydrolase activity, acting on ester bonds"/>
    <property type="evidence" value="ECO:0007669"/>
    <property type="project" value="InterPro"/>
</dbReference>
<organism evidence="6 7">
    <name type="scientific">Grimontia marina</name>
    <dbReference type="NCBI Taxonomy" id="646534"/>
    <lineage>
        <taxon>Bacteria</taxon>
        <taxon>Pseudomonadati</taxon>
        <taxon>Pseudomonadota</taxon>
        <taxon>Gammaproteobacteria</taxon>
        <taxon>Vibrionales</taxon>
        <taxon>Vibrionaceae</taxon>
        <taxon>Grimontia</taxon>
    </lineage>
</organism>
<dbReference type="Proteomes" id="UP000073601">
    <property type="component" value="Unassembled WGS sequence"/>
</dbReference>
<dbReference type="EMBL" id="FIZY01000011">
    <property type="protein sequence ID" value="CZF80778.1"/>
    <property type="molecule type" value="Genomic_DNA"/>
</dbReference>
<dbReference type="RefSeq" id="WP_062707595.1">
    <property type="nucleotide sequence ID" value="NZ_CAWRCI010000011.1"/>
</dbReference>
<gene>
    <name evidence="6" type="ORF">GMA8713_01593</name>
</gene>
<dbReference type="InterPro" id="IPR055438">
    <property type="entry name" value="AstE_AspA_cat"/>
</dbReference>
<dbReference type="PANTHER" id="PTHR15162">
    <property type="entry name" value="ASPARTOACYLASE"/>
    <property type="match status" value="1"/>
</dbReference>